<geneLocation type="plasmid" evidence="5">
    <name>pvpsd2016-1</name>
</geneLocation>
<reference evidence="4 5" key="2">
    <citation type="submission" date="2018-12" db="EMBL/GenBank/DDBJ databases">
        <title>Genomic insights into the evolutionary origins and pathogenicity of five Vibrio parahaemolyticus strains isolated from the shrimp with acute hepatopancreatic necrosis disease (AHPND).</title>
        <authorList>
            <person name="Yang Q."/>
            <person name="Dong X."/>
            <person name="Xie G."/>
            <person name="Fu S."/>
            <person name="Zou P."/>
            <person name="Sun J."/>
            <person name="Wang Y."/>
            <person name="Huang J."/>
        </authorList>
    </citation>
    <scope>NUCLEOTIDE SEQUENCE [LARGE SCALE GENOMIC DNA]</scope>
    <source>
        <strain evidence="4 5">20160303005-1</strain>
        <plasmid evidence="4">pVPSD2016-1</plasmid>
        <plasmid evidence="5">pvpsd2016-1</plasmid>
    </source>
</reference>
<geneLocation type="plasmid" evidence="4">
    <name>pVPSD2016-1</name>
</geneLocation>
<name>A0A1Y1BA96_VIBPH</name>
<dbReference type="Proteomes" id="UP000555836">
    <property type="component" value="Unassembled WGS sequence"/>
</dbReference>
<reference evidence="2" key="1">
    <citation type="journal article" date="2017" name="Infect. Genet. Evol.">
        <title>Plasmid dynamics in Vibrio parahaemolyticus strains related to shrimp Acute Hepatopancreatic Necrosis Syndrome (AHPNS).</title>
        <authorList>
            <person name="Theethakaew C."/>
            <person name="Nakamura S."/>
            <person name="Motooka D."/>
            <person name="Matsuda S."/>
            <person name="Kodama T."/>
            <person name="Chonsin K."/>
            <person name="Suthienkul O."/>
            <person name="Iida T."/>
        </authorList>
    </citation>
    <scope>NUCLEOTIDE SEQUENCE</scope>
    <source>
        <strain evidence="2">VPE61</strain>
        <plasmid evidence="2">pVP2HP</plasmid>
    </source>
</reference>
<evidence type="ECO:0000313" key="3">
    <source>
        <dbReference type="EMBL" id="NMU24458.1"/>
    </source>
</evidence>
<dbReference type="Proteomes" id="UP000464718">
    <property type="component" value="Plasmid pvpsd2016-1"/>
</dbReference>
<keyword evidence="2" id="KW-0614">Plasmid</keyword>
<dbReference type="RefSeq" id="WP_025789492.1">
    <property type="nucleotide sequence ID" value="NZ_AP014859.1"/>
</dbReference>
<evidence type="ECO:0000313" key="2">
    <source>
        <dbReference type="EMBL" id="BAX56790.1"/>
    </source>
</evidence>
<protein>
    <submittedName>
        <fullName evidence="2">Uncharacterized protein</fullName>
    </submittedName>
</protein>
<accession>A0A1Y1BA96</accession>
<dbReference type="AlphaFoldDB" id="A0A1Y1BA96"/>
<reference evidence="3 6" key="3">
    <citation type="submission" date="2020-04" db="EMBL/GenBank/DDBJ databases">
        <title>Whole-genome sequencing of Vibrio spp. from China reveals different genetic environments of blaCTX-M-14 among diverse lineages.</title>
        <authorList>
            <person name="Zheng Z."/>
            <person name="Ye L."/>
            <person name="Chen S."/>
        </authorList>
    </citation>
    <scope>NUCLEOTIDE SEQUENCE [LARGE SCALE GENOMIC DNA]</scope>
    <source>
        <strain evidence="3 6">Vb0574</strain>
    </source>
</reference>
<dbReference type="EMBL" id="AP014859">
    <property type="protein sequence ID" value="BAX56790.1"/>
    <property type="molecule type" value="Genomic_DNA"/>
</dbReference>
<sequence>MRISLAIAFALFFFVNSARSVEITPARPIYKTFSVDTSFDQDAFYDREILEFSFVKGEWELEFDMASRSFRPITDLLQIVTNLPASDIGSESYHLTMAINQSSCRTGGGGLGSKDFASVFVNVDGTLEEVSDAGVDIGGGALSFQEAGRTGLYAEHEVTLKFAPVELGVDTRCVGVVRMQMELGI</sequence>
<evidence type="ECO:0000313" key="4">
    <source>
        <dbReference type="EMBL" id="QHH12923.1"/>
    </source>
</evidence>
<keyword evidence="1" id="KW-0732">Signal</keyword>
<evidence type="ECO:0000313" key="5">
    <source>
        <dbReference type="Proteomes" id="UP000464718"/>
    </source>
</evidence>
<dbReference type="EMBL" id="JABCLD010000333">
    <property type="protein sequence ID" value="NMU24458.1"/>
    <property type="molecule type" value="Genomic_DNA"/>
</dbReference>
<gene>
    <name evidence="4" type="ORF">EHC69_26975</name>
    <name evidence="3" type="ORF">HKB21_02315</name>
</gene>
<evidence type="ECO:0000313" key="6">
    <source>
        <dbReference type="Proteomes" id="UP000555836"/>
    </source>
</evidence>
<dbReference type="EMBL" id="CP034300">
    <property type="protein sequence ID" value="QHH12923.1"/>
    <property type="molecule type" value="Genomic_DNA"/>
</dbReference>
<feature type="chain" id="PRO_5042691542" evidence="1">
    <location>
        <begin position="21"/>
        <end position="185"/>
    </location>
</feature>
<feature type="signal peptide" evidence="1">
    <location>
        <begin position="1"/>
        <end position="20"/>
    </location>
</feature>
<evidence type="ECO:0000256" key="1">
    <source>
        <dbReference type="SAM" id="SignalP"/>
    </source>
</evidence>
<organism evidence="2">
    <name type="scientific">Vibrio parahaemolyticus</name>
    <dbReference type="NCBI Taxonomy" id="670"/>
    <lineage>
        <taxon>Bacteria</taxon>
        <taxon>Pseudomonadati</taxon>
        <taxon>Pseudomonadota</taxon>
        <taxon>Gammaproteobacteria</taxon>
        <taxon>Vibrionales</taxon>
        <taxon>Vibrionaceae</taxon>
        <taxon>Vibrio</taxon>
    </lineage>
</organism>
<geneLocation type="plasmid" evidence="2">
    <name>pVP2HP</name>
</geneLocation>
<proteinExistence type="predicted"/>